<dbReference type="AlphaFoldDB" id="A0AA90NX39"/>
<dbReference type="GO" id="GO:0006355">
    <property type="term" value="P:regulation of DNA-templated transcription"/>
    <property type="evidence" value="ECO:0007669"/>
    <property type="project" value="InterPro"/>
</dbReference>
<dbReference type="EMBL" id="JAUUTP010000054">
    <property type="protein sequence ID" value="MDP1421871.1"/>
    <property type="molecule type" value="Genomic_DNA"/>
</dbReference>
<dbReference type="InterPro" id="IPR016032">
    <property type="entry name" value="Sig_transdc_resp-reg_C-effctor"/>
</dbReference>
<dbReference type="RefSeq" id="WP_305162850.1">
    <property type="nucleotide sequence ID" value="NZ_JAUUTP010000054.1"/>
</dbReference>
<dbReference type="GO" id="GO:0005829">
    <property type="term" value="C:cytosol"/>
    <property type="evidence" value="ECO:0007669"/>
    <property type="project" value="TreeGrafter"/>
</dbReference>
<comment type="caution">
    <text evidence="11">The sequence shown here is derived from an EMBL/GenBank/DDBJ whole genome shotgun (WGS) entry which is preliminary data.</text>
</comment>
<keyword evidence="2 7" id="KW-0597">Phosphoprotein</keyword>
<dbReference type="InterPro" id="IPR036388">
    <property type="entry name" value="WH-like_DNA-bd_sf"/>
</dbReference>
<proteinExistence type="predicted"/>
<keyword evidence="5 8" id="KW-0238">DNA-binding</keyword>
<feature type="domain" description="Response regulatory" evidence="9">
    <location>
        <begin position="3"/>
        <end position="117"/>
    </location>
</feature>
<feature type="domain" description="OmpR/PhoB-type" evidence="10">
    <location>
        <begin position="131"/>
        <end position="230"/>
    </location>
</feature>
<dbReference type="FunFam" id="1.10.10.10:FF:000018">
    <property type="entry name" value="DNA-binding response regulator ResD"/>
    <property type="match status" value="1"/>
</dbReference>
<dbReference type="InterPro" id="IPR039420">
    <property type="entry name" value="WalR-like"/>
</dbReference>
<dbReference type="PANTHER" id="PTHR48111:SF52">
    <property type="entry name" value="TRANSCRIPTIONAL REGULATORY PROTEIN YVRH"/>
    <property type="match status" value="1"/>
</dbReference>
<evidence type="ECO:0000259" key="10">
    <source>
        <dbReference type="PROSITE" id="PS51755"/>
    </source>
</evidence>
<sequence>MDRLLLVDDEIGLLEMLCTALKMEDFNQIDTATNAEDALDLVYKNEYSVILIDVMLPDMDGYQLCGKIREKSSVPILFLTSRTTDLDVLNGLNVGGDDYITKPFKPLEVIARIKANIRREKRYRESYQPEISEYRYGYITVKLDEHQFFINDKEIHFTEKEFQVLAFFCQNPNRIFSLNHLYEKIWGFESIGDTNTVMVYINRIRKKIEENPKDPKVLINLRGLGYKFIPPKVAFL</sequence>
<keyword evidence="4" id="KW-0805">Transcription regulation</keyword>
<accession>A0AA90NX39</accession>
<evidence type="ECO:0000256" key="4">
    <source>
        <dbReference type="ARBA" id="ARBA00023015"/>
    </source>
</evidence>
<evidence type="ECO:0000256" key="6">
    <source>
        <dbReference type="ARBA" id="ARBA00023163"/>
    </source>
</evidence>
<evidence type="ECO:0000256" key="2">
    <source>
        <dbReference type="ARBA" id="ARBA00022553"/>
    </source>
</evidence>
<keyword evidence="3" id="KW-0902">Two-component regulatory system</keyword>
<dbReference type="Gene3D" id="3.40.50.2300">
    <property type="match status" value="1"/>
</dbReference>
<dbReference type="Pfam" id="PF00072">
    <property type="entry name" value="Response_reg"/>
    <property type="match status" value="1"/>
</dbReference>
<reference evidence="11" key="1">
    <citation type="submission" date="2023-07" db="EMBL/GenBank/DDBJ databases">
        <title>Murine gut Bacillus species.</title>
        <authorList>
            <person name="Gutman E."/>
            <person name="Hashuel R."/>
            <person name="Litvak Y."/>
        </authorList>
    </citation>
    <scope>NUCLEOTIDE SEQUENCE</scope>
    <source>
        <strain evidence="11">RU283</strain>
    </source>
</reference>
<dbReference type="SMART" id="SM00448">
    <property type="entry name" value="REC"/>
    <property type="match status" value="1"/>
</dbReference>
<evidence type="ECO:0000256" key="8">
    <source>
        <dbReference type="PROSITE-ProRule" id="PRU01091"/>
    </source>
</evidence>
<evidence type="ECO:0000313" key="12">
    <source>
        <dbReference type="Proteomes" id="UP001178277"/>
    </source>
</evidence>
<dbReference type="SUPFAM" id="SSF46894">
    <property type="entry name" value="C-terminal effector domain of the bipartite response regulators"/>
    <property type="match status" value="1"/>
</dbReference>
<gene>
    <name evidence="11" type="ORF">Q8G35_26820</name>
</gene>
<dbReference type="InterPro" id="IPR001867">
    <property type="entry name" value="OmpR/PhoB-type_DNA-bd"/>
</dbReference>
<evidence type="ECO:0000256" key="1">
    <source>
        <dbReference type="ARBA" id="ARBA00004496"/>
    </source>
</evidence>
<dbReference type="Gene3D" id="6.10.250.690">
    <property type="match status" value="1"/>
</dbReference>
<feature type="modified residue" description="4-aspartylphosphate" evidence="7">
    <location>
        <position position="53"/>
    </location>
</feature>
<dbReference type="InterPro" id="IPR001789">
    <property type="entry name" value="Sig_transdc_resp-reg_receiver"/>
</dbReference>
<organism evidence="11 12">
    <name type="scientific">Peribacillus simplex</name>
    <dbReference type="NCBI Taxonomy" id="1478"/>
    <lineage>
        <taxon>Bacteria</taxon>
        <taxon>Bacillati</taxon>
        <taxon>Bacillota</taxon>
        <taxon>Bacilli</taxon>
        <taxon>Bacillales</taxon>
        <taxon>Bacillaceae</taxon>
        <taxon>Peribacillus</taxon>
    </lineage>
</organism>
<dbReference type="InterPro" id="IPR011006">
    <property type="entry name" value="CheY-like_superfamily"/>
</dbReference>
<dbReference type="Pfam" id="PF00486">
    <property type="entry name" value="Trans_reg_C"/>
    <property type="match status" value="1"/>
</dbReference>
<dbReference type="CDD" id="cd17574">
    <property type="entry name" value="REC_OmpR"/>
    <property type="match status" value="1"/>
</dbReference>
<dbReference type="PANTHER" id="PTHR48111">
    <property type="entry name" value="REGULATOR OF RPOS"/>
    <property type="match status" value="1"/>
</dbReference>
<evidence type="ECO:0000256" key="5">
    <source>
        <dbReference type="ARBA" id="ARBA00023125"/>
    </source>
</evidence>
<dbReference type="Gene3D" id="1.10.10.10">
    <property type="entry name" value="Winged helix-like DNA-binding domain superfamily/Winged helix DNA-binding domain"/>
    <property type="match status" value="1"/>
</dbReference>
<dbReference type="SMART" id="SM00862">
    <property type="entry name" value="Trans_reg_C"/>
    <property type="match status" value="1"/>
</dbReference>
<feature type="DNA-binding region" description="OmpR/PhoB-type" evidence="8">
    <location>
        <begin position="131"/>
        <end position="230"/>
    </location>
</feature>
<dbReference type="GO" id="GO:0000156">
    <property type="term" value="F:phosphorelay response regulator activity"/>
    <property type="evidence" value="ECO:0007669"/>
    <property type="project" value="TreeGrafter"/>
</dbReference>
<dbReference type="PROSITE" id="PS51755">
    <property type="entry name" value="OMPR_PHOB"/>
    <property type="match status" value="1"/>
</dbReference>
<comment type="subcellular location">
    <subcellularLocation>
        <location evidence="1">Cytoplasm</location>
    </subcellularLocation>
</comment>
<evidence type="ECO:0000256" key="3">
    <source>
        <dbReference type="ARBA" id="ARBA00023012"/>
    </source>
</evidence>
<dbReference type="CDD" id="cd00383">
    <property type="entry name" value="trans_reg_C"/>
    <property type="match status" value="1"/>
</dbReference>
<dbReference type="PROSITE" id="PS50110">
    <property type="entry name" value="RESPONSE_REGULATORY"/>
    <property type="match status" value="1"/>
</dbReference>
<evidence type="ECO:0000313" key="11">
    <source>
        <dbReference type="EMBL" id="MDP1421871.1"/>
    </source>
</evidence>
<dbReference type="Proteomes" id="UP001178277">
    <property type="component" value="Unassembled WGS sequence"/>
</dbReference>
<evidence type="ECO:0000259" key="9">
    <source>
        <dbReference type="PROSITE" id="PS50110"/>
    </source>
</evidence>
<protein>
    <submittedName>
        <fullName evidence="11">Response regulator transcription factor</fullName>
    </submittedName>
</protein>
<evidence type="ECO:0000256" key="7">
    <source>
        <dbReference type="PROSITE-ProRule" id="PRU00169"/>
    </source>
</evidence>
<dbReference type="GO" id="GO:0000976">
    <property type="term" value="F:transcription cis-regulatory region binding"/>
    <property type="evidence" value="ECO:0007669"/>
    <property type="project" value="TreeGrafter"/>
</dbReference>
<name>A0AA90NX39_9BACI</name>
<dbReference type="GO" id="GO:0032993">
    <property type="term" value="C:protein-DNA complex"/>
    <property type="evidence" value="ECO:0007669"/>
    <property type="project" value="TreeGrafter"/>
</dbReference>
<dbReference type="SUPFAM" id="SSF52172">
    <property type="entry name" value="CheY-like"/>
    <property type="match status" value="1"/>
</dbReference>
<keyword evidence="6" id="KW-0804">Transcription</keyword>